<dbReference type="Proteomes" id="UP000235388">
    <property type="component" value="Unassembled WGS sequence"/>
</dbReference>
<dbReference type="EMBL" id="PGCJ01000518">
    <property type="protein sequence ID" value="PLW26851.1"/>
    <property type="molecule type" value="Genomic_DNA"/>
</dbReference>
<sequence>MVEEGLAREVNRPLGTYELLGSSCNYKHYEALFDSPDPLAVHRLIELKLDTRPERELKFFWSNSPAIRPSLEELAQFQPFVARIDSKTVTLFSSVVLYNAITEEAWLHIYGIHVDATWGLWSPKQGYSKARHVPRGEYGAIRFPSYFIRCEKEERRKIVFRGFIVQTSKTMMQSK</sequence>
<proteinExistence type="predicted"/>
<name>A0A2N5TMY3_9BASI</name>
<evidence type="ECO:0000313" key="1">
    <source>
        <dbReference type="EMBL" id="PLW26851.1"/>
    </source>
</evidence>
<protein>
    <submittedName>
        <fullName evidence="1">Uncharacterized protein</fullName>
    </submittedName>
</protein>
<reference evidence="1 2" key="1">
    <citation type="submission" date="2017-11" db="EMBL/GenBank/DDBJ databases">
        <title>De novo assembly and phasing of dikaryotic genomes from two isolates of Puccinia coronata f. sp. avenae, the causal agent of oat crown rust.</title>
        <authorList>
            <person name="Miller M.E."/>
            <person name="Zhang Y."/>
            <person name="Omidvar V."/>
            <person name="Sperschneider J."/>
            <person name="Schwessinger B."/>
            <person name="Raley C."/>
            <person name="Palmer J.M."/>
            <person name="Garnica D."/>
            <person name="Upadhyaya N."/>
            <person name="Rathjen J."/>
            <person name="Taylor J.M."/>
            <person name="Park R.F."/>
            <person name="Dodds P.N."/>
            <person name="Hirsch C.D."/>
            <person name="Kianian S.F."/>
            <person name="Figueroa M."/>
        </authorList>
    </citation>
    <scope>NUCLEOTIDE SEQUENCE [LARGE SCALE GENOMIC DNA]</scope>
    <source>
        <strain evidence="1">12NC29</strain>
    </source>
</reference>
<evidence type="ECO:0000313" key="2">
    <source>
        <dbReference type="Proteomes" id="UP000235388"/>
    </source>
</evidence>
<accession>A0A2N5TMY3</accession>
<dbReference type="AlphaFoldDB" id="A0A2N5TMY3"/>
<organism evidence="1 2">
    <name type="scientific">Puccinia coronata f. sp. avenae</name>
    <dbReference type="NCBI Taxonomy" id="200324"/>
    <lineage>
        <taxon>Eukaryota</taxon>
        <taxon>Fungi</taxon>
        <taxon>Dikarya</taxon>
        <taxon>Basidiomycota</taxon>
        <taxon>Pucciniomycotina</taxon>
        <taxon>Pucciniomycetes</taxon>
        <taxon>Pucciniales</taxon>
        <taxon>Pucciniaceae</taxon>
        <taxon>Puccinia</taxon>
    </lineage>
</organism>
<gene>
    <name evidence="1" type="ORF">PCANC_25441</name>
</gene>
<keyword evidence="2" id="KW-1185">Reference proteome</keyword>
<comment type="caution">
    <text evidence="1">The sequence shown here is derived from an EMBL/GenBank/DDBJ whole genome shotgun (WGS) entry which is preliminary data.</text>
</comment>